<dbReference type="PROSITE" id="PS50932">
    <property type="entry name" value="HTH_LACI_2"/>
    <property type="match status" value="1"/>
</dbReference>
<keyword evidence="6" id="KW-1185">Reference proteome</keyword>
<dbReference type="CDD" id="cd06267">
    <property type="entry name" value="PBP1_LacI_sugar_binding-like"/>
    <property type="match status" value="1"/>
</dbReference>
<organism evidence="5 6">
    <name type="scientific">Pseudarthrobacter siccitolerans</name>
    <dbReference type="NCBI Taxonomy" id="861266"/>
    <lineage>
        <taxon>Bacteria</taxon>
        <taxon>Bacillati</taxon>
        <taxon>Actinomycetota</taxon>
        <taxon>Actinomycetes</taxon>
        <taxon>Micrococcales</taxon>
        <taxon>Micrococcaceae</taxon>
        <taxon>Pseudarthrobacter</taxon>
    </lineage>
</organism>
<dbReference type="SUPFAM" id="SSF47413">
    <property type="entry name" value="lambda repressor-like DNA-binding domains"/>
    <property type="match status" value="1"/>
</dbReference>
<dbReference type="SUPFAM" id="SSF53822">
    <property type="entry name" value="Periplasmic binding protein-like I"/>
    <property type="match status" value="1"/>
</dbReference>
<reference evidence="5 6" key="1">
    <citation type="submission" date="2023-07" db="EMBL/GenBank/DDBJ databases">
        <title>Comparative genomics of wheat-associated soil bacteria to identify genetic determinants of phenazine resistance.</title>
        <authorList>
            <person name="Mouncey N."/>
        </authorList>
    </citation>
    <scope>NUCLEOTIDE SEQUENCE [LARGE SCALE GENOMIC DNA]</scope>
    <source>
        <strain evidence="5 6">W1I3</strain>
    </source>
</reference>
<proteinExistence type="predicted"/>
<dbReference type="SMART" id="SM00354">
    <property type="entry name" value="HTH_LACI"/>
    <property type="match status" value="1"/>
</dbReference>
<evidence type="ECO:0000313" key="5">
    <source>
        <dbReference type="EMBL" id="MDQ0674396.1"/>
    </source>
</evidence>
<evidence type="ECO:0000313" key="6">
    <source>
        <dbReference type="Proteomes" id="UP001236806"/>
    </source>
</evidence>
<dbReference type="InterPro" id="IPR028082">
    <property type="entry name" value="Peripla_BP_I"/>
</dbReference>
<feature type="domain" description="HTH lacI-type" evidence="4">
    <location>
        <begin position="5"/>
        <end position="59"/>
    </location>
</feature>
<gene>
    <name evidence="5" type="ORF">QFZ36_001957</name>
</gene>
<keyword evidence="1" id="KW-0805">Transcription regulation</keyword>
<dbReference type="InterPro" id="IPR010982">
    <property type="entry name" value="Lambda_DNA-bd_dom_sf"/>
</dbReference>
<dbReference type="Gene3D" id="3.40.50.2300">
    <property type="match status" value="2"/>
</dbReference>
<dbReference type="InterPro" id="IPR046335">
    <property type="entry name" value="LacI/GalR-like_sensor"/>
</dbReference>
<evidence type="ECO:0000256" key="2">
    <source>
        <dbReference type="ARBA" id="ARBA00023125"/>
    </source>
</evidence>
<evidence type="ECO:0000259" key="4">
    <source>
        <dbReference type="PROSITE" id="PS50932"/>
    </source>
</evidence>
<sequence length="324" mass="34406">MKSKSTIVQVAKRIGVAPSTVSRAFTDPGKLKPETVQRVMDAAAEIGYVPNHHARALITGRSGAIGLVLPDVANPFFPPLIRYAQLAAEDYGLAVFVADTAEDTKRELQMIERLSPQVEGLIIASSRLSDRVLQTIAERQPTVLINRDVAGVPRVLISTSKALAEGLHHLVEAGHTRIAYVGGPARSWSDAQRHGCVQSTLESLGLKPFFFQAKSGNYSDALEVSGEVEAAGATAVIAFDDVVAHGLMSGFRAHGMRVPEDINVLGCDDTLAITTHPPLSSISLDLASAARSAVTILRSAGRPGASSDQRFELEGSLVLRGTTI</sequence>
<dbReference type="Pfam" id="PF13377">
    <property type="entry name" value="Peripla_BP_3"/>
    <property type="match status" value="1"/>
</dbReference>
<dbReference type="InterPro" id="IPR000843">
    <property type="entry name" value="HTH_LacI"/>
</dbReference>
<dbReference type="Pfam" id="PF00356">
    <property type="entry name" value="LacI"/>
    <property type="match status" value="1"/>
</dbReference>
<name>A0ABU0PK97_9MICC</name>
<protein>
    <submittedName>
        <fullName evidence="5">LacI family transcriptional regulator</fullName>
    </submittedName>
</protein>
<evidence type="ECO:0000256" key="1">
    <source>
        <dbReference type="ARBA" id="ARBA00023015"/>
    </source>
</evidence>
<dbReference type="RefSeq" id="WP_306635936.1">
    <property type="nucleotide sequence ID" value="NZ_JAUSXB010000001.1"/>
</dbReference>
<keyword evidence="3" id="KW-0804">Transcription</keyword>
<dbReference type="CDD" id="cd01392">
    <property type="entry name" value="HTH_LacI"/>
    <property type="match status" value="1"/>
</dbReference>
<keyword evidence="2" id="KW-0238">DNA-binding</keyword>
<accession>A0ABU0PK97</accession>
<dbReference type="Proteomes" id="UP001236806">
    <property type="component" value="Unassembled WGS sequence"/>
</dbReference>
<evidence type="ECO:0000256" key="3">
    <source>
        <dbReference type="ARBA" id="ARBA00023163"/>
    </source>
</evidence>
<dbReference type="EMBL" id="JAUSXB010000001">
    <property type="protein sequence ID" value="MDQ0674396.1"/>
    <property type="molecule type" value="Genomic_DNA"/>
</dbReference>
<dbReference type="Gene3D" id="1.10.260.40">
    <property type="entry name" value="lambda repressor-like DNA-binding domains"/>
    <property type="match status" value="1"/>
</dbReference>
<comment type="caution">
    <text evidence="5">The sequence shown here is derived from an EMBL/GenBank/DDBJ whole genome shotgun (WGS) entry which is preliminary data.</text>
</comment>
<dbReference type="PANTHER" id="PTHR30146">
    <property type="entry name" value="LACI-RELATED TRANSCRIPTIONAL REPRESSOR"/>
    <property type="match status" value="1"/>
</dbReference>
<dbReference type="PANTHER" id="PTHR30146:SF138">
    <property type="entry name" value="TRANSCRIPTIONAL REGULATORY PROTEIN"/>
    <property type="match status" value="1"/>
</dbReference>